<dbReference type="Gene3D" id="4.10.830.10">
    <property type="entry name" value="30s Ribosomal Protein S14, Chain N"/>
    <property type="match status" value="1"/>
</dbReference>
<organism evidence="11 12">
    <name type="scientific">Vombatus ursinus</name>
    <name type="common">Common wombat</name>
    <dbReference type="NCBI Taxonomy" id="29139"/>
    <lineage>
        <taxon>Eukaryota</taxon>
        <taxon>Metazoa</taxon>
        <taxon>Chordata</taxon>
        <taxon>Craniata</taxon>
        <taxon>Vertebrata</taxon>
        <taxon>Euteleostomi</taxon>
        <taxon>Mammalia</taxon>
        <taxon>Metatheria</taxon>
        <taxon>Diprotodontia</taxon>
        <taxon>Vombatidae</taxon>
        <taxon>Vombatus</taxon>
    </lineage>
</organism>
<comment type="subcellular location">
    <subcellularLocation>
        <location evidence="2">Cytoplasm</location>
        <location evidence="2">Cytosol</location>
    </subcellularLocation>
    <subcellularLocation>
        <location evidence="1">Rough endoplasmic reticulum</location>
    </subcellularLocation>
</comment>
<reference evidence="11" key="2">
    <citation type="submission" date="2025-08" db="UniProtKB">
        <authorList>
            <consortium name="Ensembl"/>
        </authorList>
    </citation>
    <scope>IDENTIFICATION</scope>
</reference>
<comment type="function">
    <text evidence="10">Component of the small ribosomal subunit. The ribosome is a large ribonucleoprotein complex responsible for the synthesis of proteins in the cell.</text>
</comment>
<evidence type="ECO:0000256" key="6">
    <source>
        <dbReference type="ARBA" id="ARBA00022980"/>
    </source>
</evidence>
<protein>
    <recommendedName>
        <fullName evidence="8">Small ribosomal subunit protein uS14</fullName>
    </recommendedName>
    <alternativeName>
        <fullName evidence="9">40S ribosomal protein S29</fullName>
    </alternativeName>
</protein>
<dbReference type="FunFam" id="4.10.830.10:FF:000002">
    <property type="entry name" value="40S ribosomal protein S29"/>
    <property type="match status" value="1"/>
</dbReference>
<evidence type="ECO:0000256" key="9">
    <source>
        <dbReference type="ARBA" id="ARBA00035455"/>
    </source>
</evidence>
<dbReference type="InterPro" id="IPR039744">
    <property type="entry name" value="RIbosomal_uS14_euk_arc"/>
</dbReference>
<evidence type="ECO:0000256" key="5">
    <source>
        <dbReference type="ARBA" id="ARBA00022723"/>
    </source>
</evidence>
<dbReference type="STRING" id="29139.ENSVURP00010004249"/>
<evidence type="ECO:0000313" key="11">
    <source>
        <dbReference type="Ensembl" id="ENSVURP00010004249.1"/>
    </source>
</evidence>
<dbReference type="GO" id="GO:0005791">
    <property type="term" value="C:rough endoplasmic reticulum"/>
    <property type="evidence" value="ECO:0007669"/>
    <property type="project" value="UniProtKB-SubCell"/>
</dbReference>
<evidence type="ECO:0000256" key="4">
    <source>
        <dbReference type="ARBA" id="ARBA00011542"/>
    </source>
</evidence>
<evidence type="ECO:0000313" key="12">
    <source>
        <dbReference type="Proteomes" id="UP000314987"/>
    </source>
</evidence>
<dbReference type="OMA" id="HICLNQH"/>
<keyword evidence="7" id="KW-0687">Ribonucleoprotein</keyword>
<dbReference type="Proteomes" id="UP000314987">
    <property type="component" value="Unassembled WGS sequence"/>
</dbReference>
<evidence type="ECO:0000256" key="7">
    <source>
        <dbReference type="ARBA" id="ARBA00023274"/>
    </source>
</evidence>
<accession>A0A4X2JXA0</accession>
<dbReference type="GO" id="GO:0022627">
    <property type="term" value="C:cytosolic small ribosomal subunit"/>
    <property type="evidence" value="ECO:0007669"/>
    <property type="project" value="TreeGrafter"/>
</dbReference>
<dbReference type="PANTHER" id="PTHR12010:SF26">
    <property type="entry name" value="SMALL RIBOSOMAL SUBUNIT PROTEIN US14"/>
    <property type="match status" value="1"/>
</dbReference>
<proteinExistence type="inferred from homology"/>
<sequence>MEGGAMGHQQLYWSHPRKFGRGSRSCHICLNQHGLILKNSLNVYHQCFQQYVKDLALSSWTKLYLRISFQ</sequence>
<dbReference type="PANTHER" id="PTHR12010">
    <property type="entry name" value="40S RIBOSOMAL PROTEIN S29"/>
    <property type="match status" value="1"/>
</dbReference>
<evidence type="ECO:0000256" key="2">
    <source>
        <dbReference type="ARBA" id="ARBA00004514"/>
    </source>
</evidence>
<evidence type="ECO:0000256" key="3">
    <source>
        <dbReference type="ARBA" id="ARBA00009083"/>
    </source>
</evidence>
<dbReference type="GeneTree" id="ENSGT00940000161931"/>
<keyword evidence="6" id="KW-0689">Ribosomal protein</keyword>
<comment type="similarity">
    <text evidence="3">Belongs to the universal ribosomal protein uS14 family.</text>
</comment>
<dbReference type="AlphaFoldDB" id="A0A4X2JXA0"/>
<dbReference type="GO" id="GO:0008270">
    <property type="term" value="F:zinc ion binding"/>
    <property type="evidence" value="ECO:0007669"/>
    <property type="project" value="InterPro"/>
</dbReference>
<keyword evidence="5" id="KW-0479">Metal-binding</keyword>
<keyword evidence="12" id="KW-1185">Reference proteome</keyword>
<dbReference type="InterPro" id="IPR043140">
    <property type="entry name" value="Ribosomal_uS14_sf"/>
</dbReference>
<dbReference type="GO" id="GO:0003735">
    <property type="term" value="F:structural constituent of ribosome"/>
    <property type="evidence" value="ECO:0007669"/>
    <property type="project" value="InterPro"/>
</dbReference>
<evidence type="ECO:0000256" key="10">
    <source>
        <dbReference type="ARBA" id="ARBA00045746"/>
    </source>
</evidence>
<evidence type="ECO:0000256" key="1">
    <source>
        <dbReference type="ARBA" id="ARBA00004427"/>
    </source>
</evidence>
<dbReference type="Ensembl" id="ENSVURT00010004830.1">
    <property type="protein sequence ID" value="ENSVURP00010004249.1"/>
    <property type="gene ID" value="ENSVURG00010003400.1"/>
</dbReference>
<evidence type="ECO:0000256" key="8">
    <source>
        <dbReference type="ARBA" id="ARBA00035167"/>
    </source>
</evidence>
<reference evidence="12" key="1">
    <citation type="submission" date="2018-12" db="EMBL/GenBank/DDBJ databases">
        <authorList>
            <person name="Yazar S."/>
        </authorList>
    </citation>
    <scope>NUCLEOTIDE SEQUENCE [LARGE SCALE GENOMIC DNA]</scope>
</reference>
<name>A0A4X2JXA0_VOMUR</name>
<comment type="subunit">
    <text evidence="4">Component of the 40S small ribosomal subunit.</text>
</comment>
<reference evidence="11" key="3">
    <citation type="submission" date="2025-09" db="UniProtKB">
        <authorList>
            <consortium name="Ensembl"/>
        </authorList>
    </citation>
    <scope>IDENTIFICATION</scope>
</reference>
<dbReference type="GO" id="GO:0002181">
    <property type="term" value="P:cytoplasmic translation"/>
    <property type="evidence" value="ECO:0007669"/>
    <property type="project" value="TreeGrafter"/>
</dbReference>